<dbReference type="PRINTS" id="PR00007">
    <property type="entry name" value="COMPLEMNTC1Q"/>
</dbReference>
<name>A0AAN9B7D1_9CAEN</name>
<dbReference type="GO" id="GO:0005576">
    <property type="term" value="C:extracellular region"/>
    <property type="evidence" value="ECO:0007669"/>
    <property type="project" value="UniProtKB-SubCell"/>
</dbReference>
<protein>
    <recommendedName>
        <fullName evidence="6">C1q domain-containing protein</fullName>
    </recommendedName>
</protein>
<feature type="coiled-coil region" evidence="4">
    <location>
        <begin position="38"/>
        <end position="65"/>
    </location>
</feature>
<evidence type="ECO:0000256" key="2">
    <source>
        <dbReference type="ARBA" id="ARBA00022525"/>
    </source>
</evidence>
<keyword evidence="2" id="KW-0964">Secreted</keyword>
<accession>A0AAN9B7D1</accession>
<evidence type="ECO:0000256" key="3">
    <source>
        <dbReference type="ARBA" id="ARBA00022729"/>
    </source>
</evidence>
<dbReference type="Gene3D" id="2.60.120.40">
    <property type="match status" value="1"/>
</dbReference>
<feature type="signal peptide" evidence="5">
    <location>
        <begin position="1"/>
        <end position="20"/>
    </location>
</feature>
<gene>
    <name evidence="7" type="ORF">V1264_022975</name>
</gene>
<dbReference type="PANTHER" id="PTHR22923:SF116">
    <property type="entry name" value="C1Q DOMAIN-CONTAINING PROTEIN"/>
    <property type="match status" value="1"/>
</dbReference>
<evidence type="ECO:0000256" key="5">
    <source>
        <dbReference type="SAM" id="SignalP"/>
    </source>
</evidence>
<evidence type="ECO:0000313" key="7">
    <source>
        <dbReference type="EMBL" id="KAK7099951.1"/>
    </source>
</evidence>
<evidence type="ECO:0000256" key="1">
    <source>
        <dbReference type="ARBA" id="ARBA00004613"/>
    </source>
</evidence>
<dbReference type="InterPro" id="IPR050822">
    <property type="entry name" value="Cerebellin_Synaptic_Org"/>
</dbReference>
<reference evidence="7 8" key="1">
    <citation type="submission" date="2024-02" db="EMBL/GenBank/DDBJ databases">
        <title>Chromosome-scale genome assembly of the rough periwinkle Littorina saxatilis.</title>
        <authorList>
            <person name="De Jode A."/>
            <person name="Faria R."/>
            <person name="Formenti G."/>
            <person name="Sims Y."/>
            <person name="Smith T.P."/>
            <person name="Tracey A."/>
            <person name="Wood J.M.D."/>
            <person name="Zagrodzka Z.B."/>
            <person name="Johannesson K."/>
            <person name="Butlin R.K."/>
            <person name="Leder E.H."/>
        </authorList>
    </citation>
    <scope>NUCLEOTIDE SEQUENCE [LARGE SCALE GENOMIC DNA]</scope>
    <source>
        <strain evidence="7">Snail1</strain>
        <tissue evidence="7">Muscle</tissue>
    </source>
</reference>
<proteinExistence type="predicted"/>
<dbReference type="AlphaFoldDB" id="A0AAN9B7D1"/>
<sequence>MMDKVFLVLCLTVMWVQIRSEHEIRRRSDDPNQVEILVQQQAKALQELTAEVAALKTDLAATKQQQNKAVAFTVRFSASEVQVAPKGVFHFDVVPYNIGNGYSTNSGIFTAPFSGVYVFIVNIMITNDESYIQVAIDKSGTPLAETHADSSNADTWNKGMTHVTVHLTEGEQVWVRQNDGGTGIFGEWWTTFTGFLLHAD</sequence>
<dbReference type="PROSITE" id="PS50871">
    <property type="entry name" value="C1Q"/>
    <property type="match status" value="1"/>
</dbReference>
<dbReference type="Pfam" id="PF00386">
    <property type="entry name" value="C1q"/>
    <property type="match status" value="1"/>
</dbReference>
<feature type="chain" id="PRO_5043054124" description="C1q domain-containing protein" evidence="5">
    <location>
        <begin position="21"/>
        <end position="200"/>
    </location>
</feature>
<dbReference type="InterPro" id="IPR001073">
    <property type="entry name" value="C1q_dom"/>
</dbReference>
<keyword evidence="4" id="KW-0175">Coiled coil</keyword>
<organism evidence="7 8">
    <name type="scientific">Littorina saxatilis</name>
    <dbReference type="NCBI Taxonomy" id="31220"/>
    <lineage>
        <taxon>Eukaryota</taxon>
        <taxon>Metazoa</taxon>
        <taxon>Spiralia</taxon>
        <taxon>Lophotrochozoa</taxon>
        <taxon>Mollusca</taxon>
        <taxon>Gastropoda</taxon>
        <taxon>Caenogastropoda</taxon>
        <taxon>Littorinimorpha</taxon>
        <taxon>Littorinoidea</taxon>
        <taxon>Littorinidae</taxon>
        <taxon>Littorina</taxon>
    </lineage>
</organism>
<evidence type="ECO:0000313" key="8">
    <source>
        <dbReference type="Proteomes" id="UP001374579"/>
    </source>
</evidence>
<comment type="subcellular location">
    <subcellularLocation>
        <location evidence="1">Secreted</location>
    </subcellularLocation>
</comment>
<dbReference type="Proteomes" id="UP001374579">
    <property type="component" value="Unassembled WGS sequence"/>
</dbReference>
<dbReference type="InterPro" id="IPR008983">
    <property type="entry name" value="Tumour_necrosis_fac-like_dom"/>
</dbReference>
<evidence type="ECO:0000256" key="4">
    <source>
        <dbReference type="SAM" id="Coils"/>
    </source>
</evidence>
<dbReference type="EMBL" id="JBAMIC010000011">
    <property type="protein sequence ID" value="KAK7099951.1"/>
    <property type="molecule type" value="Genomic_DNA"/>
</dbReference>
<comment type="caution">
    <text evidence="7">The sequence shown here is derived from an EMBL/GenBank/DDBJ whole genome shotgun (WGS) entry which is preliminary data.</text>
</comment>
<dbReference type="SUPFAM" id="SSF49842">
    <property type="entry name" value="TNF-like"/>
    <property type="match status" value="1"/>
</dbReference>
<keyword evidence="8" id="KW-1185">Reference proteome</keyword>
<dbReference type="SMART" id="SM00110">
    <property type="entry name" value="C1Q"/>
    <property type="match status" value="1"/>
</dbReference>
<feature type="domain" description="C1q" evidence="6">
    <location>
        <begin position="65"/>
        <end position="200"/>
    </location>
</feature>
<evidence type="ECO:0000259" key="6">
    <source>
        <dbReference type="PROSITE" id="PS50871"/>
    </source>
</evidence>
<keyword evidence="3 5" id="KW-0732">Signal</keyword>
<dbReference type="PANTHER" id="PTHR22923">
    <property type="entry name" value="CEREBELLIN-RELATED"/>
    <property type="match status" value="1"/>
</dbReference>